<feature type="compositionally biased region" description="Basic and acidic residues" evidence="1">
    <location>
        <begin position="251"/>
        <end position="261"/>
    </location>
</feature>
<proteinExistence type="predicted"/>
<dbReference type="AlphaFoldDB" id="A0A8H7ZXI5"/>
<feature type="region of interest" description="Disordered" evidence="1">
    <location>
        <begin position="13"/>
        <end position="356"/>
    </location>
</feature>
<feature type="compositionally biased region" description="Basic and acidic residues" evidence="1">
    <location>
        <begin position="305"/>
        <end position="342"/>
    </location>
</feature>
<feature type="compositionally biased region" description="Basic and acidic residues" evidence="1">
    <location>
        <begin position="62"/>
        <end position="78"/>
    </location>
</feature>
<accession>A0A8H7ZXI5</accession>
<feature type="compositionally biased region" description="Polar residues" evidence="1">
    <location>
        <begin position="343"/>
        <end position="356"/>
    </location>
</feature>
<comment type="caution">
    <text evidence="2">The sequence shown here is derived from an EMBL/GenBank/DDBJ whole genome shotgun (WGS) entry which is preliminary data.</text>
</comment>
<name>A0A8H7ZXI5_9FUNG</name>
<protein>
    <submittedName>
        <fullName evidence="2">Uncharacterized protein</fullName>
    </submittedName>
</protein>
<sequence length="356" mass="38810">MAEALAPACVANGGAEDLAGNSPPAAVGSGADDPAAAKGERVGVVEDGEIVAGPEEEDEDEFPVKGADRGGPDARRLVVDNGGEAGRRLSSSSSAARSADGTSGVAAGGRLRPGSQSRSRSRESKRRRHRHDSSVGSSHNHQSRDYHHRYSHSHGHGGDGSHGRSRAARSPSPRRKAHDSRRYDYPSRSSRDDHRLGDSGRHRLPQSHSHSHDRRASSPRSHSRRHHAEDRGYPYYGGELPASTELYIPQRRPDWILDNGRRSAALYPSRDIERSQQDDSRRGRSERDRDYRRSHDSGPKAPAAEGRRGERSRIDGKDKSSSRREEQGVGRVKAENIDDGKSENTSAGESAEQTVM</sequence>
<evidence type="ECO:0000313" key="2">
    <source>
        <dbReference type="EMBL" id="KAG5461245.1"/>
    </source>
</evidence>
<evidence type="ECO:0000313" key="3">
    <source>
        <dbReference type="Proteomes" id="UP000673691"/>
    </source>
</evidence>
<dbReference type="Proteomes" id="UP000673691">
    <property type="component" value="Unassembled WGS sequence"/>
</dbReference>
<gene>
    <name evidence="2" type="ORF">BJ554DRAFT_6589</name>
</gene>
<feature type="compositionally biased region" description="Basic residues" evidence="1">
    <location>
        <begin position="163"/>
        <end position="179"/>
    </location>
</feature>
<feature type="non-terminal residue" evidence="2">
    <location>
        <position position="356"/>
    </location>
</feature>
<feature type="compositionally biased region" description="Basic residues" evidence="1">
    <location>
        <begin position="202"/>
        <end position="213"/>
    </location>
</feature>
<organism evidence="2 3">
    <name type="scientific">Olpidium bornovanus</name>
    <dbReference type="NCBI Taxonomy" id="278681"/>
    <lineage>
        <taxon>Eukaryota</taxon>
        <taxon>Fungi</taxon>
        <taxon>Fungi incertae sedis</taxon>
        <taxon>Olpidiomycota</taxon>
        <taxon>Olpidiomycotina</taxon>
        <taxon>Olpidiomycetes</taxon>
        <taxon>Olpidiales</taxon>
        <taxon>Olpidiaceae</taxon>
        <taxon>Olpidium</taxon>
    </lineage>
</organism>
<feature type="compositionally biased region" description="Low complexity" evidence="1">
    <location>
        <begin position="88"/>
        <end position="118"/>
    </location>
</feature>
<reference evidence="2 3" key="1">
    <citation type="journal article" name="Sci. Rep.">
        <title>Genome-scale phylogenetic analyses confirm Olpidium as the closest living zoosporic fungus to the non-flagellated, terrestrial fungi.</title>
        <authorList>
            <person name="Chang Y."/>
            <person name="Rochon D."/>
            <person name="Sekimoto S."/>
            <person name="Wang Y."/>
            <person name="Chovatia M."/>
            <person name="Sandor L."/>
            <person name="Salamov A."/>
            <person name="Grigoriev I.V."/>
            <person name="Stajich J.E."/>
            <person name="Spatafora J.W."/>
        </authorList>
    </citation>
    <scope>NUCLEOTIDE SEQUENCE [LARGE SCALE GENOMIC DNA]</scope>
    <source>
        <strain evidence="2">S191</strain>
    </source>
</reference>
<feature type="compositionally biased region" description="Basic and acidic residues" evidence="1">
    <location>
        <begin position="180"/>
        <end position="201"/>
    </location>
</feature>
<evidence type="ECO:0000256" key="1">
    <source>
        <dbReference type="SAM" id="MobiDB-lite"/>
    </source>
</evidence>
<feature type="compositionally biased region" description="Basic residues" evidence="1">
    <location>
        <begin position="146"/>
        <end position="155"/>
    </location>
</feature>
<feature type="compositionally biased region" description="Acidic residues" evidence="1">
    <location>
        <begin position="46"/>
        <end position="61"/>
    </location>
</feature>
<keyword evidence="3" id="KW-1185">Reference proteome</keyword>
<dbReference type="EMBL" id="JAEFCI010003950">
    <property type="protein sequence ID" value="KAG5461245.1"/>
    <property type="molecule type" value="Genomic_DNA"/>
</dbReference>
<feature type="compositionally biased region" description="Basic and acidic residues" evidence="1">
    <location>
        <begin position="270"/>
        <end position="298"/>
    </location>
</feature>